<gene>
    <name evidence="2" type="ORF">BN1708_007392</name>
    <name evidence="3" type="ORF">BN1723_007184</name>
</gene>
<protein>
    <submittedName>
        <fullName evidence="2">Uncharacterized protein</fullName>
    </submittedName>
</protein>
<dbReference type="EMBL" id="CVQI01035939">
    <property type="protein sequence ID" value="CRK46675.1"/>
    <property type="molecule type" value="Genomic_DNA"/>
</dbReference>
<dbReference type="Proteomes" id="UP000044602">
    <property type="component" value="Unassembled WGS sequence"/>
</dbReference>
<evidence type="ECO:0000256" key="1">
    <source>
        <dbReference type="SAM" id="MobiDB-lite"/>
    </source>
</evidence>
<dbReference type="EMBL" id="CVQH01024750">
    <property type="protein sequence ID" value="CRK37525.1"/>
    <property type="molecule type" value="Genomic_DNA"/>
</dbReference>
<evidence type="ECO:0000313" key="4">
    <source>
        <dbReference type="Proteomes" id="UP000044602"/>
    </source>
</evidence>
<name>A0A0G4MU38_VERLO</name>
<dbReference type="Proteomes" id="UP000045706">
    <property type="component" value="Unassembled WGS sequence"/>
</dbReference>
<evidence type="ECO:0000313" key="3">
    <source>
        <dbReference type="EMBL" id="CRK46675.1"/>
    </source>
</evidence>
<feature type="non-terminal residue" evidence="2">
    <location>
        <position position="1"/>
    </location>
</feature>
<evidence type="ECO:0000313" key="5">
    <source>
        <dbReference type="Proteomes" id="UP000045706"/>
    </source>
</evidence>
<accession>A0A0G4MU38</accession>
<proteinExistence type="predicted"/>
<sequence length="213" mass="22912">PTQNSVFVLSWITTQDGHKYHLNTNAGLRGSAMPGSFVSFNDLGTAAHESTTQTVVGPTTGDKWTGGNFYYGGGGGIQLTNRGPDPTYATALPGSWYWANATTRLTGTITIDGKPASIDPTQSYAVSGDNGATSTLEQATTRSGSTWRPERFSSRGTWSQIETACQRRRPRPCGIPAACTKRSPSSQNPAPRKPSPADNRAKYFNRFFLDLQA</sequence>
<organism evidence="2 4">
    <name type="scientific">Verticillium longisporum</name>
    <name type="common">Verticillium dahliae var. longisporum</name>
    <dbReference type="NCBI Taxonomy" id="100787"/>
    <lineage>
        <taxon>Eukaryota</taxon>
        <taxon>Fungi</taxon>
        <taxon>Dikarya</taxon>
        <taxon>Ascomycota</taxon>
        <taxon>Pezizomycotina</taxon>
        <taxon>Sordariomycetes</taxon>
        <taxon>Hypocreomycetidae</taxon>
        <taxon>Glomerellales</taxon>
        <taxon>Plectosphaerellaceae</taxon>
        <taxon>Verticillium</taxon>
    </lineage>
</organism>
<keyword evidence="4" id="KW-1185">Reference proteome</keyword>
<dbReference type="AlphaFoldDB" id="A0A0G4MU38"/>
<reference evidence="4 5" key="1">
    <citation type="submission" date="2015-05" db="EMBL/GenBank/DDBJ databases">
        <authorList>
            <person name="Fogelqvist Johan"/>
        </authorList>
    </citation>
    <scope>NUCLEOTIDE SEQUENCE [LARGE SCALE GENOMIC DNA]</scope>
    <source>
        <strain evidence="2">VL1</strain>
        <strain evidence="3">VL2</strain>
    </source>
</reference>
<evidence type="ECO:0000313" key="2">
    <source>
        <dbReference type="EMBL" id="CRK37525.1"/>
    </source>
</evidence>
<feature type="region of interest" description="Disordered" evidence="1">
    <location>
        <begin position="165"/>
        <end position="201"/>
    </location>
</feature>